<feature type="transmembrane region" description="Helical" evidence="1">
    <location>
        <begin position="126"/>
        <end position="148"/>
    </location>
</feature>
<evidence type="ECO:0000313" key="3">
    <source>
        <dbReference type="Proteomes" id="UP000199403"/>
    </source>
</evidence>
<dbReference type="STRING" id="1416801.SAMN05192553_101836"/>
<proteinExistence type="predicted"/>
<sequence>MILLIKLVLAHLLGDFLLQPGRWVRAKESKKLRAVPFYLHLLVHGALLFVLLADLRYWPMIAGIVATHGIIDMVKILAQRPTTRRYWFFIDQSAHGLVLLLAAIYYEPGLIPGFFLSERHWLLLTLWFFLSMPASVIIQTVISKWTPLPDDTGASLDKAGQYIGILERWFVFAFILAGRWEAIGFLVAAKSVFRFGDLRQSKDRKLTEYILIGTLLSFGLAIFCGLLYELFLLRYS</sequence>
<protein>
    <recommendedName>
        <fullName evidence="4">DUF3307 domain-containing protein</fullName>
    </recommendedName>
</protein>
<accession>A0A1H6UTV2</accession>
<dbReference type="InterPro" id="IPR021737">
    <property type="entry name" value="Phage_phiKZ_Orf197"/>
</dbReference>
<dbReference type="RefSeq" id="WP_092169771.1">
    <property type="nucleotide sequence ID" value="NZ_FNZH01000001.1"/>
</dbReference>
<name>A0A1H6UTV2_9BACT</name>
<reference evidence="3" key="1">
    <citation type="submission" date="2016-10" db="EMBL/GenBank/DDBJ databases">
        <authorList>
            <person name="Varghese N."/>
            <person name="Submissions S."/>
        </authorList>
    </citation>
    <scope>NUCLEOTIDE SEQUENCE [LARGE SCALE GENOMIC DNA]</scope>
    <source>
        <strain evidence="3">IBRC-M 10761</strain>
    </source>
</reference>
<dbReference type="EMBL" id="FNZH01000001">
    <property type="protein sequence ID" value="SEI91730.1"/>
    <property type="molecule type" value="Genomic_DNA"/>
</dbReference>
<feature type="transmembrane region" description="Helical" evidence="1">
    <location>
        <begin position="209"/>
        <end position="233"/>
    </location>
</feature>
<dbReference type="Proteomes" id="UP000199403">
    <property type="component" value="Unassembled WGS sequence"/>
</dbReference>
<dbReference type="Pfam" id="PF11750">
    <property type="entry name" value="DUF3307"/>
    <property type="match status" value="1"/>
</dbReference>
<keyword evidence="1" id="KW-1133">Transmembrane helix</keyword>
<dbReference type="AlphaFoldDB" id="A0A1H6UTV2"/>
<evidence type="ECO:0000313" key="2">
    <source>
        <dbReference type="EMBL" id="SEI91730.1"/>
    </source>
</evidence>
<keyword evidence="3" id="KW-1185">Reference proteome</keyword>
<feature type="transmembrane region" description="Helical" evidence="1">
    <location>
        <begin position="86"/>
        <end position="106"/>
    </location>
</feature>
<feature type="transmembrane region" description="Helical" evidence="1">
    <location>
        <begin position="32"/>
        <end position="51"/>
    </location>
</feature>
<feature type="transmembrane region" description="Helical" evidence="1">
    <location>
        <begin position="169"/>
        <end position="189"/>
    </location>
</feature>
<evidence type="ECO:0000256" key="1">
    <source>
        <dbReference type="SAM" id="Phobius"/>
    </source>
</evidence>
<dbReference type="OrthoDB" id="8536716at2"/>
<gene>
    <name evidence="2" type="ORF">SAMN05192553_101836</name>
</gene>
<evidence type="ECO:0008006" key="4">
    <source>
        <dbReference type="Google" id="ProtNLM"/>
    </source>
</evidence>
<organism evidence="2 3">
    <name type="scientific">Cyclobacterium xiamenense</name>
    <dbReference type="NCBI Taxonomy" id="1297121"/>
    <lineage>
        <taxon>Bacteria</taxon>
        <taxon>Pseudomonadati</taxon>
        <taxon>Bacteroidota</taxon>
        <taxon>Cytophagia</taxon>
        <taxon>Cytophagales</taxon>
        <taxon>Cyclobacteriaceae</taxon>
        <taxon>Cyclobacterium</taxon>
    </lineage>
</organism>
<keyword evidence="1" id="KW-0472">Membrane</keyword>
<keyword evidence="1" id="KW-0812">Transmembrane</keyword>